<feature type="transmembrane region" description="Helical" evidence="1">
    <location>
        <begin position="12"/>
        <end position="30"/>
    </location>
</feature>
<evidence type="ECO:0000313" key="3">
    <source>
        <dbReference type="EMBL" id="MUK49160.1"/>
    </source>
</evidence>
<reference evidence="2 4" key="1">
    <citation type="submission" date="2019-07" db="EMBL/GenBank/DDBJ databases">
        <title>Whole genome shotgun sequence of Aliivibrio fischeri NBRC 101058.</title>
        <authorList>
            <person name="Hosoyama A."/>
            <person name="Uohara A."/>
            <person name="Ohji S."/>
            <person name="Ichikawa N."/>
        </authorList>
    </citation>
    <scope>NUCLEOTIDE SEQUENCE [LARGE SCALE GENOMIC DNA]</scope>
    <source>
        <strain evidence="2 4">NBRC 101058</strain>
    </source>
</reference>
<sequence>MTHENSRNERKTLVLSVVAGLCLNAVWVGLTVTEVAFSIFPIIALVLAAQGLYQEYLRPPVSEDTPLIAMACFFVGLFGHSALVKAQYPEAGSNFFSILVALALLLWIGVKMGILKKKDTHTEI</sequence>
<gene>
    <name evidence="2" type="primary">yijD</name>
    <name evidence="2" type="ORF">AFI02nite_25030</name>
    <name evidence="3" type="ORF">GNP88_08200</name>
</gene>
<dbReference type="NCBIfam" id="NF008278">
    <property type="entry name" value="PRK11056.1"/>
    <property type="match status" value="1"/>
</dbReference>
<evidence type="ECO:0000313" key="2">
    <source>
        <dbReference type="EMBL" id="GEK14467.1"/>
    </source>
</evidence>
<feature type="transmembrane region" description="Helical" evidence="1">
    <location>
        <begin position="95"/>
        <end position="114"/>
    </location>
</feature>
<evidence type="ECO:0000256" key="1">
    <source>
        <dbReference type="SAM" id="Phobius"/>
    </source>
</evidence>
<protein>
    <submittedName>
        <fullName evidence="2 3">Membrane protein</fullName>
    </submittedName>
</protein>
<dbReference type="EMBL" id="WOBN01000013">
    <property type="protein sequence ID" value="MUK49160.1"/>
    <property type="molecule type" value="Genomic_DNA"/>
</dbReference>
<dbReference type="Proteomes" id="UP000448038">
    <property type="component" value="Unassembled WGS sequence"/>
</dbReference>
<accession>A0A510UIS8</accession>
<dbReference type="EMBL" id="BJTZ01000015">
    <property type="protein sequence ID" value="GEK14467.1"/>
    <property type="molecule type" value="Genomic_DNA"/>
</dbReference>
<keyword evidence="1" id="KW-0812">Transmembrane</keyword>
<organism evidence="2 4">
    <name type="scientific">Aliivibrio fischeri</name>
    <name type="common">Vibrio fischeri</name>
    <dbReference type="NCBI Taxonomy" id="668"/>
    <lineage>
        <taxon>Bacteria</taxon>
        <taxon>Pseudomonadati</taxon>
        <taxon>Pseudomonadota</taxon>
        <taxon>Gammaproteobacteria</taxon>
        <taxon>Vibrionales</taxon>
        <taxon>Vibrionaceae</taxon>
        <taxon>Aliivibrio</taxon>
    </lineage>
</organism>
<dbReference type="Pfam" id="PF07226">
    <property type="entry name" value="DUF1422"/>
    <property type="match status" value="1"/>
</dbReference>
<keyword evidence="1" id="KW-1133">Transmembrane helix</keyword>
<dbReference type="RefSeq" id="WP_146864770.1">
    <property type="nucleotide sequence ID" value="NZ_BJTZ01000015.1"/>
</dbReference>
<evidence type="ECO:0000313" key="5">
    <source>
        <dbReference type="Proteomes" id="UP000448038"/>
    </source>
</evidence>
<reference evidence="3 5" key="2">
    <citation type="submission" date="2019-11" db="EMBL/GenBank/DDBJ databases">
        <title>Using colonization assays and comparative genomics to discover symbiosis behaviors and factors in Vibrio fischeri.</title>
        <authorList>
            <person name="Bongrand C."/>
            <person name="Moriano-Gutierrez S."/>
            <person name="Arevalo P."/>
            <person name="Mcfall-Ngai M."/>
            <person name="Visick K."/>
            <person name="Polz M.F."/>
            <person name="Ruby E.G."/>
        </authorList>
    </citation>
    <scope>NUCLEOTIDE SEQUENCE [LARGE SCALE GENOMIC DNA]</scope>
    <source>
        <strain evidence="5">emors.4.1</strain>
        <strain evidence="3">Emors.4.1</strain>
    </source>
</reference>
<feature type="transmembrane region" description="Helical" evidence="1">
    <location>
        <begin position="65"/>
        <end position="83"/>
    </location>
</feature>
<evidence type="ECO:0000313" key="4">
    <source>
        <dbReference type="Proteomes" id="UP000321787"/>
    </source>
</evidence>
<proteinExistence type="predicted"/>
<dbReference type="AlphaFoldDB" id="A0A510UIS8"/>
<name>A0A510UIS8_ALIFS</name>
<comment type="caution">
    <text evidence="2">The sequence shown here is derived from an EMBL/GenBank/DDBJ whole genome shotgun (WGS) entry which is preliminary data.</text>
</comment>
<keyword evidence="1" id="KW-0472">Membrane</keyword>
<dbReference type="Proteomes" id="UP000321787">
    <property type="component" value="Unassembled WGS sequence"/>
</dbReference>
<dbReference type="InterPro" id="IPR009867">
    <property type="entry name" value="DUF1422"/>
</dbReference>